<evidence type="ECO:0000313" key="3">
    <source>
        <dbReference type="Proteomes" id="UP000198883"/>
    </source>
</evidence>
<dbReference type="Proteomes" id="UP001224812">
    <property type="component" value="Unassembled WGS sequence"/>
</dbReference>
<reference evidence="2" key="1">
    <citation type="submission" date="2016-10" db="EMBL/GenBank/DDBJ databases">
        <authorList>
            <person name="de Groot N.N."/>
        </authorList>
    </citation>
    <scope>NUCLEOTIDE SEQUENCE [LARGE SCALE GENOMIC DNA]</scope>
    <source>
        <strain evidence="2">DSM 24204</strain>
    </source>
</reference>
<name>A0A1H7ZFL0_9PAST</name>
<proteinExistence type="predicted"/>
<dbReference type="InterPro" id="IPR036249">
    <property type="entry name" value="Thioredoxin-like_sf"/>
</dbReference>
<dbReference type="EMBL" id="FOBN01000025">
    <property type="protein sequence ID" value="SEM57053.1"/>
    <property type="molecule type" value="Genomic_DNA"/>
</dbReference>
<accession>A0A1H7ZFL0</accession>
<reference evidence="3" key="2">
    <citation type="submission" date="2016-10" db="EMBL/GenBank/DDBJ databases">
        <authorList>
            <person name="Varghese N."/>
            <person name="Submissions S."/>
        </authorList>
    </citation>
    <scope>NUCLEOTIDE SEQUENCE [LARGE SCALE GENOMIC DNA]</scope>
    <source>
        <strain evidence="3">DSM 24204</strain>
    </source>
</reference>
<protein>
    <submittedName>
        <fullName evidence="2">Glutaredoxin-related protein</fullName>
    </submittedName>
</protein>
<keyword evidence="4" id="KW-1185">Reference proteome</keyword>
<organism evidence="2 3">
    <name type="scientific">Phocoenobacter skyensis</name>
    <dbReference type="NCBI Taxonomy" id="97481"/>
    <lineage>
        <taxon>Bacteria</taxon>
        <taxon>Pseudomonadati</taxon>
        <taxon>Pseudomonadota</taxon>
        <taxon>Gammaproteobacteria</taxon>
        <taxon>Pasteurellales</taxon>
        <taxon>Pasteurellaceae</taxon>
        <taxon>Phocoenobacter</taxon>
    </lineage>
</organism>
<dbReference type="PROSITE" id="PS51354">
    <property type="entry name" value="GLUTAREDOXIN_2"/>
    <property type="match status" value="1"/>
</dbReference>
<sequence length="87" mass="9954">MNKLTLFYADLCPDTSPFVQELERLNVEYEGVNIFESMANFKRFLKLRDNHSAFDIPKSLGNIGIPALVLDDEKVILDCEELQTIFG</sequence>
<evidence type="ECO:0000313" key="1">
    <source>
        <dbReference type="EMBL" id="MDP8085792.1"/>
    </source>
</evidence>
<evidence type="ECO:0000313" key="2">
    <source>
        <dbReference type="EMBL" id="SEM57053.1"/>
    </source>
</evidence>
<dbReference type="Proteomes" id="UP000198883">
    <property type="component" value="Unassembled WGS sequence"/>
</dbReference>
<reference evidence="1 4" key="3">
    <citation type="journal article" date="2023" name="Front. Microbiol.">
        <title>Phylogeography and host specificity of Pasteurellaceae pathogenic to sea-farmed fish in the north-east Atlantic.</title>
        <authorList>
            <person name="Gulla S."/>
            <person name="Colquhoun D.J."/>
            <person name="Olsen A.B."/>
            <person name="Spilsberg B."/>
            <person name="Lagesen K."/>
            <person name="Aakesson C.P."/>
            <person name="Strom S."/>
            <person name="Manji F."/>
            <person name="Birkbeck T.H."/>
            <person name="Nilsen H.K."/>
        </authorList>
    </citation>
    <scope>NUCLEOTIDE SEQUENCE [LARGE SCALE GENOMIC DNA]</scope>
    <source>
        <strain evidence="1 4">VIO11850</strain>
    </source>
</reference>
<gene>
    <name evidence="1" type="ORF">QJT92_07660</name>
    <name evidence="2" type="ORF">SAMN05444853_1258</name>
</gene>
<dbReference type="GeneID" id="83543729"/>
<dbReference type="AlphaFoldDB" id="A0A1H7ZFL0"/>
<dbReference type="OrthoDB" id="5679012at2"/>
<dbReference type="InterPro" id="IPR017167">
    <property type="entry name" value="UCP037291_glutaredoxin-rel"/>
</dbReference>
<evidence type="ECO:0000313" key="4">
    <source>
        <dbReference type="Proteomes" id="UP001224812"/>
    </source>
</evidence>
<dbReference type="Gene3D" id="3.40.30.10">
    <property type="entry name" value="Glutaredoxin"/>
    <property type="match status" value="1"/>
</dbReference>
<dbReference type="EMBL" id="JASAVS010000016">
    <property type="protein sequence ID" value="MDP8085792.1"/>
    <property type="molecule type" value="Genomic_DNA"/>
</dbReference>
<dbReference type="STRING" id="97481.SAMN05444853_1258"/>
<dbReference type="RefSeq" id="WP_090922988.1">
    <property type="nucleotide sequence ID" value="NZ_CP016180.1"/>
</dbReference>
<dbReference type="PIRSF" id="PIRSF037291">
    <property type="entry name" value="UCP037291_gluthr"/>
    <property type="match status" value="1"/>
</dbReference>
<dbReference type="SUPFAM" id="SSF52833">
    <property type="entry name" value="Thioredoxin-like"/>
    <property type="match status" value="1"/>
</dbReference>